<dbReference type="OrthoDB" id="4188844at2759"/>
<feature type="compositionally biased region" description="Low complexity" evidence="1">
    <location>
        <begin position="10"/>
        <end position="20"/>
    </location>
</feature>
<proteinExistence type="predicted"/>
<dbReference type="EMBL" id="JAACLJ010000005">
    <property type="protein sequence ID" value="KAF4585746.1"/>
    <property type="molecule type" value="Genomic_DNA"/>
</dbReference>
<organism evidence="2 3">
    <name type="scientific">Ophiocordyceps camponoti-floridani</name>
    <dbReference type="NCBI Taxonomy" id="2030778"/>
    <lineage>
        <taxon>Eukaryota</taxon>
        <taxon>Fungi</taxon>
        <taxon>Dikarya</taxon>
        <taxon>Ascomycota</taxon>
        <taxon>Pezizomycotina</taxon>
        <taxon>Sordariomycetes</taxon>
        <taxon>Hypocreomycetidae</taxon>
        <taxon>Hypocreales</taxon>
        <taxon>Ophiocordycipitaceae</taxon>
        <taxon>Ophiocordyceps</taxon>
    </lineage>
</organism>
<gene>
    <name evidence="2" type="ORF">GQ602_005051</name>
</gene>
<dbReference type="Proteomes" id="UP000562929">
    <property type="component" value="Unassembled WGS sequence"/>
</dbReference>
<keyword evidence="3" id="KW-1185">Reference proteome</keyword>
<feature type="region of interest" description="Disordered" evidence="1">
    <location>
        <begin position="71"/>
        <end position="117"/>
    </location>
</feature>
<evidence type="ECO:0000313" key="2">
    <source>
        <dbReference type="EMBL" id="KAF4585746.1"/>
    </source>
</evidence>
<reference evidence="2 3" key="1">
    <citation type="journal article" date="2020" name="G3 (Bethesda)">
        <title>Genetic Underpinnings of Host Manipulation by Ophiocordyceps as Revealed by Comparative Transcriptomics.</title>
        <authorList>
            <person name="Will I."/>
            <person name="Das B."/>
            <person name="Trinh T."/>
            <person name="Brachmann A."/>
            <person name="Ohm R.A."/>
            <person name="de Bekker C."/>
        </authorList>
    </citation>
    <scope>NUCLEOTIDE SEQUENCE [LARGE SCALE GENOMIC DNA]</scope>
    <source>
        <strain evidence="2 3">EC05</strain>
    </source>
</reference>
<evidence type="ECO:0000256" key="1">
    <source>
        <dbReference type="SAM" id="MobiDB-lite"/>
    </source>
</evidence>
<comment type="caution">
    <text evidence="2">The sequence shown here is derived from an EMBL/GenBank/DDBJ whole genome shotgun (WGS) entry which is preliminary data.</text>
</comment>
<dbReference type="AlphaFoldDB" id="A0A8H4Q4X2"/>
<feature type="region of interest" description="Disordered" evidence="1">
    <location>
        <begin position="1"/>
        <end position="20"/>
    </location>
</feature>
<feature type="compositionally biased region" description="Basic and acidic residues" evidence="1">
    <location>
        <begin position="87"/>
        <end position="105"/>
    </location>
</feature>
<protein>
    <submittedName>
        <fullName evidence="2">UPF0220 domain protein</fullName>
    </submittedName>
</protein>
<sequence>MGDRPRQTEASASRARATAAARANLFRSQLTRRPTVSSTASVETLRLDVDVLSDTSEIVVRNQKGEVELADPPALSVEQQQQQQQQTEHHLETEREKQRVADAVKHHAASQSSVTGQSETVCLELLEAVRAELRAKVNALAEDNWMFEPEDETRG</sequence>
<name>A0A8H4Q4X2_9HYPO</name>
<accession>A0A8H4Q4X2</accession>
<evidence type="ECO:0000313" key="3">
    <source>
        <dbReference type="Proteomes" id="UP000562929"/>
    </source>
</evidence>